<dbReference type="OrthoDB" id="65569at2759"/>
<sequence>MAAGRLYDMNHLRRPIWKYHCEWTDSNPVPKSGRWIKLDDNPTTAAVAAAWQHLYQIRTNGNILKYDALLNFDQTPSATWLLIDHWHESVAIAATDNDLYQLHRTGRIWKWNGTPSSWQLIHDFSNCTASIHAASGFLYQTHVNGQVWMYTGTPHVWTCVSATPAVVDSIVMSGKCFFMLTRGGDIKRDAYCGKAPPPANQKLYDVESDKQTKMIAASGNALYALQNNGVICKAVVSLGPQVHEKTIWHLWCTLGTAKFITVAPIRADGWGEHHLFAVDRDGSVRMHVGGRWHNIGESGDYSVVVATSHCLYRV</sequence>
<gene>
    <name evidence="1" type="ORF">BV898_19668</name>
</gene>
<dbReference type="EMBL" id="MTYJ01000627">
    <property type="protein sequence ID" value="OWA55285.1"/>
    <property type="molecule type" value="Genomic_DNA"/>
</dbReference>
<name>A0A9X6NJN4_HYPEX</name>
<evidence type="ECO:0000313" key="1">
    <source>
        <dbReference type="EMBL" id="OWA55285.1"/>
    </source>
</evidence>
<accession>A0A9X6NJN4</accession>
<keyword evidence="2" id="KW-1185">Reference proteome</keyword>
<organism evidence="1 2">
    <name type="scientific">Hypsibius exemplaris</name>
    <name type="common">Freshwater tardigrade</name>
    <dbReference type="NCBI Taxonomy" id="2072580"/>
    <lineage>
        <taxon>Eukaryota</taxon>
        <taxon>Metazoa</taxon>
        <taxon>Ecdysozoa</taxon>
        <taxon>Tardigrada</taxon>
        <taxon>Eutardigrada</taxon>
        <taxon>Parachela</taxon>
        <taxon>Hypsibioidea</taxon>
        <taxon>Hypsibiidae</taxon>
        <taxon>Hypsibius</taxon>
    </lineage>
</organism>
<reference evidence="2" key="1">
    <citation type="submission" date="2017-01" db="EMBL/GenBank/DDBJ databases">
        <title>Comparative genomics of anhydrobiosis in the tardigrade Hypsibius dujardini.</title>
        <authorList>
            <person name="Yoshida Y."/>
            <person name="Koutsovoulos G."/>
            <person name="Laetsch D."/>
            <person name="Stevens L."/>
            <person name="Kumar S."/>
            <person name="Horikawa D."/>
            <person name="Ishino K."/>
            <person name="Komine S."/>
            <person name="Tomita M."/>
            <person name="Blaxter M."/>
            <person name="Arakawa K."/>
        </authorList>
    </citation>
    <scope>NUCLEOTIDE SEQUENCE [LARGE SCALE GENOMIC DNA]</scope>
    <source>
        <strain evidence="2">Z151</strain>
    </source>
</reference>
<dbReference type="AlphaFoldDB" id="A0A9X6NJN4"/>
<proteinExistence type="predicted"/>
<dbReference type="Proteomes" id="UP000192578">
    <property type="component" value="Unassembled WGS sequence"/>
</dbReference>
<protein>
    <submittedName>
        <fullName evidence="1">Uncharacterized protein</fullName>
    </submittedName>
</protein>
<evidence type="ECO:0000313" key="2">
    <source>
        <dbReference type="Proteomes" id="UP000192578"/>
    </source>
</evidence>
<comment type="caution">
    <text evidence="1">The sequence shown here is derived from an EMBL/GenBank/DDBJ whole genome shotgun (WGS) entry which is preliminary data.</text>
</comment>